<feature type="region of interest" description="Disordered" evidence="8">
    <location>
        <begin position="3076"/>
        <end position="3098"/>
    </location>
</feature>
<feature type="region of interest" description="Disordered" evidence="8">
    <location>
        <begin position="1535"/>
        <end position="1566"/>
    </location>
</feature>
<feature type="compositionally biased region" description="Basic and acidic residues" evidence="8">
    <location>
        <begin position="236"/>
        <end position="245"/>
    </location>
</feature>
<feature type="compositionally biased region" description="Low complexity" evidence="8">
    <location>
        <begin position="3412"/>
        <end position="3429"/>
    </location>
</feature>
<feature type="region of interest" description="Disordered" evidence="8">
    <location>
        <begin position="2731"/>
        <end position="2761"/>
    </location>
</feature>
<dbReference type="PROSITE" id="PS50237">
    <property type="entry name" value="HECT"/>
    <property type="match status" value="1"/>
</dbReference>
<proteinExistence type="inferred from homology"/>
<feature type="compositionally biased region" description="Low complexity" evidence="8">
    <location>
        <begin position="1555"/>
        <end position="1566"/>
    </location>
</feature>
<feature type="compositionally biased region" description="Polar residues" evidence="8">
    <location>
        <begin position="225"/>
        <end position="235"/>
    </location>
</feature>
<evidence type="ECO:0000313" key="10">
    <source>
        <dbReference type="EMBL" id="KAK7732309.1"/>
    </source>
</evidence>
<dbReference type="Pfam" id="PF00632">
    <property type="entry name" value="HECT"/>
    <property type="match status" value="1"/>
</dbReference>
<feature type="compositionally biased region" description="Basic and acidic residues" evidence="8">
    <location>
        <begin position="2097"/>
        <end position="2107"/>
    </location>
</feature>
<comment type="pathway">
    <text evidence="2">Protein modification; protein ubiquitination.</text>
</comment>
<accession>A0ABR1PBS7</accession>
<dbReference type="SMART" id="SM00119">
    <property type="entry name" value="HECTc"/>
    <property type="match status" value="1"/>
</dbReference>
<evidence type="ECO:0000259" key="9">
    <source>
        <dbReference type="PROSITE" id="PS50237"/>
    </source>
</evidence>
<feature type="compositionally biased region" description="Basic and acidic residues" evidence="8">
    <location>
        <begin position="774"/>
        <end position="787"/>
    </location>
</feature>
<organism evidence="10 11">
    <name type="scientific">Diaporthe eres</name>
    <name type="common">Phomopsis oblonga</name>
    <dbReference type="NCBI Taxonomy" id="83184"/>
    <lineage>
        <taxon>Eukaryota</taxon>
        <taxon>Fungi</taxon>
        <taxon>Dikarya</taxon>
        <taxon>Ascomycota</taxon>
        <taxon>Pezizomycotina</taxon>
        <taxon>Sordariomycetes</taxon>
        <taxon>Sordariomycetidae</taxon>
        <taxon>Diaporthales</taxon>
        <taxon>Diaporthaceae</taxon>
        <taxon>Diaporthe</taxon>
        <taxon>Diaporthe eres species complex</taxon>
    </lineage>
</organism>
<dbReference type="InterPro" id="IPR050409">
    <property type="entry name" value="E3_ubiq-protein_ligase"/>
</dbReference>
<feature type="region of interest" description="Disordered" evidence="8">
    <location>
        <begin position="741"/>
        <end position="789"/>
    </location>
</feature>
<feature type="region of interest" description="Disordered" evidence="8">
    <location>
        <begin position="2352"/>
        <end position="2538"/>
    </location>
</feature>
<feature type="region of interest" description="Disordered" evidence="8">
    <location>
        <begin position="1963"/>
        <end position="2002"/>
    </location>
</feature>
<evidence type="ECO:0000256" key="8">
    <source>
        <dbReference type="SAM" id="MobiDB-lite"/>
    </source>
</evidence>
<keyword evidence="5 7" id="KW-0833">Ubl conjugation pathway</keyword>
<feature type="region of interest" description="Disordered" evidence="8">
    <location>
        <begin position="1590"/>
        <end position="1643"/>
    </location>
</feature>
<keyword evidence="4" id="KW-0808">Transferase</keyword>
<feature type="compositionally biased region" description="Basic and acidic residues" evidence="8">
    <location>
        <begin position="2979"/>
        <end position="2989"/>
    </location>
</feature>
<feature type="compositionally biased region" description="Low complexity" evidence="8">
    <location>
        <begin position="307"/>
        <end position="318"/>
    </location>
</feature>
<feature type="compositionally biased region" description="Polar residues" evidence="8">
    <location>
        <begin position="332"/>
        <end position="343"/>
    </location>
</feature>
<dbReference type="Gene3D" id="3.30.2160.10">
    <property type="entry name" value="Hect, E3 ligase catalytic domain"/>
    <property type="match status" value="1"/>
</dbReference>
<dbReference type="Proteomes" id="UP001430848">
    <property type="component" value="Unassembled WGS sequence"/>
</dbReference>
<keyword evidence="11" id="KW-1185">Reference proteome</keyword>
<dbReference type="Gene3D" id="3.30.2410.10">
    <property type="entry name" value="Hect, E3 ligase catalytic domain"/>
    <property type="match status" value="1"/>
</dbReference>
<name>A0ABR1PBS7_DIAER</name>
<feature type="region of interest" description="Disordered" evidence="8">
    <location>
        <begin position="3393"/>
        <end position="3460"/>
    </location>
</feature>
<dbReference type="Pfam" id="PF06025">
    <property type="entry name" value="DUF913"/>
    <property type="match status" value="1"/>
</dbReference>
<feature type="compositionally biased region" description="Acidic residues" evidence="8">
    <location>
        <begin position="2955"/>
        <end position="2968"/>
    </location>
</feature>
<feature type="region of interest" description="Disordered" evidence="8">
    <location>
        <begin position="225"/>
        <end position="250"/>
    </location>
</feature>
<comment type="caution">
    <text evidence="10">The sequence shown here is derived from an EMBL/GenBank/DDBJ whole genome shotgun (WGS) entry which is preliminary data.</text>
</comment>
<evidence type="ECO:0000256" key="4">
    <source>
        <dbReference type="ARBA" id="ARBA00022679"/>
    </source>
</evidence>
<dbReference type="Pfam" id="PF14377">
    <property type="entry name" value="UBM"/>
    <property type="match status" value="3"/>
</dbReference>
<feature type="compositionally biased region" description="Basic and acidic residues" evidence="8">
    <location>
        <begin position="3444"/>
        <end position="3454"/>
    </location>
</feature>
<dbReference type="EC" id="2.3.2.26" evidence="3"/>
<evidence type="ECO:0000256" key="5">
    <source>
        <dbReference type="ARBA" id="ARBA00022786"/>
    </source>
</evidence>
<dbReference type="InterPro" id="IPR035983">
    <property type="entry name" value="Hect_E3_ubiquitin_ligase"/>
</dbReference>
<feature type="region of interest" description="Disordered" evidence="8">
    <location>
        <begin position="291"/>
        <end position="364"/>
    </location>
</feature>
<dbReference type="Gene3D" id="3.90.1750.10">
    <property type="entry name" value="Hect, E3 ligase catalytic domains"/>
    <property type="match status" value="1"/>
</dbReference>
<feature type="compositionally biased region" description="Basic and acidic residues" evidence="8">
    <location>
        <begin position="2065"/>
        <end position="2080"/>
    </location>
</feature>
<feature type="compositionally biased region" description="Basic and acidic residues" evidence="8">
    <location>
        <begin position="3076"/>
        <end position="3088"/>
    </location>
</feature>
<feature type="compositionally biased region" description="Acidic residues" evidence="8">
    <location>
        <begin position="2391"/>
        <end position="2438"/>
    </location>
</feature>
<feature type="compositionally biased region" description="Low complexity" evidence="8">
    <location>
        <begin position="1612"/>
        <end position="1628"/>
    </location>
</feature>
<dbReference type="Pfam" id="PF06012">
    <property type="entry name" value="DUF908"/>
    <property type="match status" value="1"/>
</dbReference>
<comment type="similarity">
    <text evidence="6">Belongs to the UPL family. TOM1/PTR1 subfamily.</text>
</comment>
<feature type="compositionally biased region" description="Acidic residues" evidence="8">
    <location>
        <begin position="2456"/>
        <end position="2534"/>
    </location>
</feature>
<feature type="region of interest" description="Disordered" evidence="8">
    <location>
        <begin position="2891"/>
        <end position="3002"/>
    </location>
</feature>
<feature type="region of interest" description="Disordered" evidence="8">
    <location>
        <begin position="2065"/>
        <end position="2107"/>
    </location>
</feature>
<gene>
    <name evidence="10" type="primary">TOM1</name>
    <name evidence="10" type="ORF">SLS63_004986</name>
</gene>
<feature type="compositionally biased region" description="Acidic residues" evidence="8">
    <location>
        <begin position="2367"/>
        <end position="2376"/>
    </location>
</feature>
<evidence type="ECO:0000256" key="6">
    <source>
        <dbReference type="ARBA" id="ARBA00034494"/>
    </source>
</evidence>
<evidence type="ECO:0000256" key="2">
    <source>
        <dbReference type="ARBA" id="ARBA00004906"/>
    </source>
</evidence>
<dbReference type="EMBL" id="JAKNSF020000020">
    <property type="protein sequence ID" value="KAK7732309.1"/>
    <property type="molecule type" value="Genomic_DNA"/>
</dbReference>
<feature type="compositionally biased region" description="Polar residues" evidence="8">
    <location>
        <begin position="295"/>
        <end position="306"/>
    </location>
</feature>
<dbReference type="CDD" id="cd00078">
    <property type="entry name" value="HECTc"/>
    <property type="match status" value="1"/>
</dbReference>
<dbReference type="SUPFAM" id="SSF56204">
    <property type="entry name" value="Hect, E3 ligase catalytic domain"/>
    <property type="match status" value="1"/>
</dbReference>
<feature type="active site" description="Glycyl thioester intermediate" evidence="7">
    <location>
        <position position="4061"/>
    </location>
</feature>
<feature type="region of interest" description="Disordered" evidence="8">
    <location>
        <begin position="1205"/>
        <end position="1224"/>
    </location>
</feature>
<feature type="domain" description="HECT" evidence="9">
    <location>
        <begin position="3758"/>
        <end position="4094"/>
    </location>
</feature>
<dbReference type="PANTHER" id="PTHR11254">
    <property type="entry name" value="HECT DOMAIN UBIQUITIN-PROTEIN LIGASE"/>
    <property type="match status" value="1"/>
</dbReference>
<reference evidence="10 11" key="1">
    <citation type="submission" date="2024-02" db="EMBL/GenBank/DDBJ databases">
        <title>De novo assembly and annotation of 12 fungi associated with fruit tree decline syndrome in Ontario, Canada.</title>
        <authorList>
            <person name="Sulman M."/>
            <person name="Ellouze W."/>
            <person name="Ilyukhin E."/>
        </authorList>
    </citation>
    <scope>NUCLEOTIDE SEQUENCE [LARGE SCALE GENOMIC DNA]</scope>
    <source>
        <strain evidence="10 11">M169</strain>
    </source>
</reference>
<comment type="catalytic activity">
    <reaction evidence="1">
        <text>S-ubiquitinyl-[E2 ubiquitin-conjugating enzyme]-L-cysteine + [acceptor protein]-L-lysine = [E2 ubiquitin-conjugating enzyme]-L-cysteine + N(6)-ubiquitinyl-[acceptor protein]-L-lysine.</text>
        <dbReference type="EC" id="2.3.2.26"/>
    </reaction>
</comment>
<evidence type="ECO:0000256" key="7">
    <source>
        <dbReference type="PROSITE-ProRule" id="PRU00104"/>
    </source>
</evidence>
<sequence>MGKITKTMQPKHRETLSPWLKDFVQAASTVPLPELPRLLDTFPVARWPLPRGDLYHWIPLLNRFDNILECFNKVYQLHESPQTRDFGCDVLLGRGTRVEEYGSDGWDEEKLRALGYEEFGDSQLVQAVLQFTRRLLNHCGNRSIYASSSHLNDLLNSTCLSVIQATLEVGLELAQRYQASVKRMTQPSRQVSNALLANHYNIELDRVQQIAQSFVKTPIINLADSSAHSTPASTSKGKEKDKDKVQASASKNAASMLANDLGSVVSSDDGSDGRWKGWGDLKVVYYPRVEGEPTPQVSNDRINASAPSTPTPLRRSTTIGTPHQTPRGARAVQSSDDTPSPAQHSPAVNAEGASGSSQKSVEIPQSAVASSSIYDLLKRTPSDMPKNSQYEFLNRSRICKALLDGPEARQQALAVRLLAIANLAYIHPEFVFLEQVLKQDNDEPRRYHLVYQLVELIHPSTPGQTAAPRSLQQIALSLLEAISHFNAKYQDVISALNATVNHGVLLYVIRKAVAEMKEETEQPNGKSIELDDWRDSLFSLALHLAMNGRVGGEMINAGFMDVLVSIINMRTPVAERLHSTAVSYVDALVLNYAPAAFNSFISASGLDAIAQLMIDATSSAKSLAEAGHGTKPEFYSSVVDYEIPYVQQQTLKWLLKFIHHIMNPSNFAQNTNTDRLLRNLVDNSKLLGSLRTIMENTKAFGSVVWTNSINLLTDFINNDPTSFAAISETGMVKSLLESLTGREVSTDPAAERKDDEQPSDESGAPAEESVVLPSDERPHPPSEETLRAQRPTPLACGILPSSEATAVIIPVINSICLNNVGLRLVASSRVLESFLEVFESPEHVRIMGIDADLAYNIGLQFDELARHHPALRQTVANAVIDMISRIKHLGTSKAENAGWGAKLFATDLEGKVVHADQSLLQKAGVEVPSKKGKEAATSAEDVEMTDIAGSIQDLSSQQSDSSPATKIPESITPYINALASFLNAYISNSSLRTSLTKSGGIEYLLDIMVLPSLPHEFADSAALGSLQQVLANIIEHAPVIGLPSLLNRIRATMSSLTPLLSSSPSPSFFRPFVEPGATLGQNEAGVWNVDLVRQVSSGTDVAKALLNIQSLLKTLWSCFPYQSRHSSVSLPPVNVYDHFYEVVRSLGPLLRVVLSEEISLITLVPQHWTARKLANVRPGSPSELLMGEQDISLAQMLGGAGLNLPTDQVDSSRQNRPSTEEQSTAQYQNYQILRVLLQSLMPSAYSFFQTLGKALMTRRERESYARAKHMQLADSLAETVLDQLEPFIDRSLTKSELQYCIIMLHIIHEMLVDSTRHSDRPGSSVIAPVLDAFKQRRGFDILNKLINVFAEEVTKEQDETEEASATAKLASIGAKKILDLYSVVVNGKNLADSIQHLNVGSRSSNNRQNEWFQTINQFVVEVRMSVLPTVSNLWRSNLIDKASTDVVGKVVDILKTICQAETEGSALRRSELAKAVPLFKREQATFQWNLYTPQLARLAEEYPEGLAREAVYRAVGVQENASEYCRMHLRGLAGEPNPIPSEDAFQVTSPAANGSASQTPASSRSSDLLREAMVVDSEPELAQLIGDALEGRGVSSDSRESEAPAQQDDEGSSSTPVAAPPTAGATSSDNTEQEPADRPLVCKEDLDAEREKLRKDLIDRCLDVIRAHPNSVFEVSELINVTIDRQDNEDAREEVGETLANALMSYALDDEEKTTNGRSIAAYAHLLSLMLHGSPRFFKSTVKTLKDNVSEYLGFLKVPPGNSNEELPPWIPHILLIFEMLLADDAQPVEAKWTPPATENDKIEDPVLQAKEPIIPEEERATLLESVLEILPRIGKNENLAVAVLRVLVILTRKRSVAKVVGDRRNLQRLFVMTKQLSGLGSARLKDSTVSGNVMTVLRHVVEDDETLRQIMRSEIRRYFEQMGHRNPRAIDIPTYTRSLAHVALRSPDIFIEITNETVRLGRFQTSSDPSGPTARGVTLTLKEKSTEKSPASLPVSESVEPAVQATEELTINDVKPTTEPADKEMTDAVKSSAAESKRPVVENPDGVVHFLLCELLNYREVADKEPTDTPKETNAHGDDTGAASSEATPVVEEQNVENKDKKPPKASFKAEEHPIFVYRCFLLHCLAELLQSYTSKKMEFINFKRNAPMFANTPVKPRSGVLNYLLNDLLCTSSLSSPQDSVAAKKKAATSEQARQVLVALVAKTNERPVDRSRDRFDYDDDSDLLFVRKWVLDMILRAYKDASLPSEPFDVRYAKLLSLAELMINMMGDKADSASPRFSDHSTASRSHMQLKRLMYEKSFLPALTSSIADIDLTFPGVKRTIKYILRVLQIMTSTGIALSHANLLPSGPQDNVEDEIASASSLSDLEDDREETPDLYRNSALGMLEAGREDDFDEDSDEDEDEEMYDEEYPDELDYGDDMSQDGEEDVSDDDEELGEMGNIEGLPGDPVGVEVIMDEDDDDEDDDDEDMDEDDELSDDDDDGDDDEVGSEDMDDMEDRIEIVDEEGNPLDDDGGSGWESETDDEDEGDEDGEGQAYEDGVHDLDELANMPNPLHELQELMQDDHADGHHHHHILAEEGFNFGGDRYDDEAEDDDLISDIGNGMLIFLVDDEDEQVDVDDDYIYEYPQRPGDDIAPPPMPAGLGWDALVVERGPPRPRRSPFPVGPFVIGGGPRGGDPLGGMSSGQSEAQMIALGAQSFEQEMTAVLSQLIMNRRADSATDFRSYFRSRAPGPAANQDDGLNPLLRRGANNARDASPRPLGSPLQRFGGLHSFLDSPMSILSDLMANLPPGIAGRTPHLSFQIQGPGGRGEIQEFSIPLRAGQHSRDVRTETRREVYQEPQQAVGFAPATTEQRWLDEARLVFGHMNQEKATRLNTYIWATLTPYAAEHERKAKAEEAERRRKEEEERQKRHEEERKAREAKEAEEKIAREKAEAEERERLERVAAEAAAQAGAEDDEQAEGSEDAEPQPMEGVETSDESRQPEREEPGPPQERVLTTIRGEEVDVTELGIDPEYLAAIPEDLREEVIAQTVTSRRTEARAAAADSSAGEQGEAFQEFLDALPEDIRHEIVQAERHERRRAEREAQRRQTAAIGHTPAAQDMDAASILATLPPDLRQTVLMEQGNEIMDQLPPDMAEEARALAERYHRTASTTAMLRTRDATRNAPEPAAGTDNKVQRRAIVQMLDKAGVATLLRLMFVSQQGSIRSHLFRVLGDICENRQNRFEVIGSLLQILQFGSTDMEAVERSFSSLSLKAKQPKDKEKDKDFKTPQSLKRTFTNISSTNNIQQNSEISPLLVVQQCLDLLVELSGRNPHIPSLFLTEHEGIAVSLKQGHNRKGKNKDLKVHKYAINSLLHLLDRDLVMESSTVMQLLVDLLNKVTLPLQALERRRKEAEEEARREAEKAKEGTEQGEGAAATADTAQDSSAAQTEAPTEAPSKPAETSADKAQPEQKKVRQLQPPFIPPENLKLVVKIFVARECSSKTFQNTISTIKNLSNIPEAKQAFGRELVKQAQLLSKNIVSELDELMPHISKAESGTEIQGLALAKFSPGASEQNKLLRVLTALDHLFETKKDETRDAGDAAAADEKSSLLMTLYHNETFNKMWEKLSGCLAAIRQRDSMLNVATILLPLIESLMVVCKNTTLADGPQSKSQFNKDMVLSSPPPEDAMAGLFFTFTNEHRRILNELVRQNNKLMSGTFSLLVKNPKVLEFDNKRSYFTRTVHAKQSGHTRPSYPPLSVNVRRDNVFHDSYRALAFKSDDEVKHGKLNVRFHGEEGVDAGGVTREWFQVLTRAMFNPDYILFTPVSADRTTFHPNKSSHFNEEHLAFFKFIGRIIGKAVYEGRLLDCYFSRAVYKRILGKPVSVKDMESFDPDYYKSLVWMLENDITGTVIESFSVEEDEFGASKVVDLIENGRNIDVTNENKHEYVRLIVEHKLLSSVKVQMENFLQGFHGVIPADLIAIFNEQELELLISGLPDIDVDDWKSNTEYHNYTAASQQIQWFWRAVRSFDKEEQAKLLQFVTGTSKVPLNGFKELEGMNGVNRFNIHRDYGNKDRLPSSHTCFNQLDLPEYESYEALRSQVIKAITTGGDYFGFA</sequence>
<evidence type="ECO:0000256" key="3">
    <source>
        <dbReference type="ARBA" id="ARBA00012485"/>
    </source>
</evidence>
<dbReference type="InterPro" id="IPR010309">
    <property type="entry name" value="E3_Ub_ligase_DUF908"/>
</dbReference>
<feature type="compositionally biased region" description="Basic and acidic residues" evidence="8">
    <location>
        <begin position="2891"/>
        <end position="2946"/>
    </location>
</feature>
<dbReference type="InterPro" id="IPR000569">
    <property type="entry name" value="HECT_dom"/>
</dbReference>
<evidence type="ECO:0000256" key="1">
    <source>
        <dbReference type="ARBA" id="ARBA00000885"/>
    </source>
</evidence>
<feature type="compositionally biased region" description="Basic and acidic residues" evidence="8">
    <location>
        <begin position="3393"/>
        <end position="3409"/>
    </location>
</feature>
<dbReference type="PANTHER" id="PTHR11254:SF67">
    <property type="entry name" value="E3 UBIQUITIN-PROTEIN LIGASE HUWE1"/>
    <property type="match status" value="1"/>
</dbReference>
<dbReference type="InterPro" id="IPR010314">
    <property type="entry name" value="E3_Ub_ligase_DUF913"/>
</dbReference>
<evidence type="ECO:0000313" key="11">
    <source>
        <dbReference type="Proteomes" id="UP001430848"/>
    </source>
</evidence>
<dbReference type="InterPro" id="IPR025527">
    <property type="entry name" value="HUWE1/Rev1_UBM"/>
</dbReference>
<protein>
    <recommendedName>
        <fullName evidence="3">HECT-type E3 ubiquitin transferase</fullName>
        <ecNumber evidence="3">2.3.2.26</ecNumber>
    </recommendedName>
</protein>